<dbReference type="Pfam" id="PF07517">
    <property type="entry name" value="SecA_DEAD"/>
    <property type="match status" value="1"/>
</dbReference>
<feature type="binding site" evidence="10">
    <location>
        <position position="543"/>
    </location>
    <ligand>
        <name>ATP</name>
        <dbReference type="ChEBI" id="CHEBI:30616"/>
    </ligand>
</feature>
<dbReference type="InterPro" id="IPR020937">
    <property type="entry name" value="SecA_CS"/>
</dbReference>
<comment type="subunit">
    <text evidence="10">Monomer and homodimer. Part of the essential Sec protein translocation apparatus which comprises SecA, SecYEG and auxiliary proteins SecDF. Other proteins may also be involved.</text>
</comment>
<dbReference type="InterPro" id="IPR000185">
    <property type="entry name" value="SecA"/>
</dbReference>
<keyword evidence="10" id="KW-0997">Cell inner membrane</keyword>
<comment type="similarity">
    <text evidence="10">Belongs to the SecA family.</text>
</comment>
<comment type="catalytic activity">
    <reaction evidence="10">
        <text>ATP + H2O + cellular proteinSide 1 = ADP + phosphate + cellular proteinSide 2.</text>
        <dbReference type="EC" id="7.4.2.8"/>
    </reaction>
</comment>
<dbReference type="HAMAP" id="MF_01382">
    <property type="entry name" value="SecA"/>
    <property type="match status" value="1"/>
</dbReference>
<evidence type="ECO:0000256" key="2">
    <source>
        <dbReference type="ARBA" id="ARBA00022475"/>
    </source>
</evidence>
<dbReference type="PANTHER" id="PTHR30612">
    <property type="entry name" value="SECA INNER MEMBRANE COMPONENT OF SEC PROTEIN SECRETION SYSTEM"/>
    <property type="match status" value="1"/>
</dbReference>
<dbReference type="SMART" id="SM00957">
    <property type="entry name" value="SecA_DEAD"/>
    <property type="match status" value="1"/>
</dbReference>
<keyword evidence="6 10" id="KW-0653">Protein transport</keyword>
<evidence type="ECO:0000259" key="12">
    <source>
        <dbReference type="PROSITE" id="PS51194"/>
    </source>
</evidence>
<feature type="domain" description="SecA family profile" evidence="13">
    <location>
        <begin position="31"/>
        <end position="622"/>
    </location>
</feature>
<dbReference type="GO" id="GO:0017038">
    <property type="term" value="P:protein import"/>
    <property type="evidence" value="ECO:0007669"/>
    <property type="project" value="InterPro"/>
</dbReference>
<dbReference type="GO" id="GO:0005524">
    <property type="term" value="F:ATP binding"/>
    <property type="evidence" value="ECO:0007669"/>
    <property type="project" value="UniProtKB-UniRule"/>
</dbReference>
<dbReference type="InterPro" id="IPR036670">
    <property type="entry name" value="SecA_X-link_sf"/>
</dbReference>
<dbReference type="InterPro" id="IPR011130">
    <property type="entry name" value="SecA_preprotein_X-link_dom"/>
</dbReference>
<feature type="binding site" evidence="10">
    <location>
        <begin position="133"/>
        <end position="137"/>
    </location>
    <ligand>
        <name>ATP</name>
        <dbReference type="ChEBI" id="CHEBI:30616"/>
    </ligand>
</feature>
<dbReference type="AlphaFoldDB" id="C7LSQ0"/>
<dbReference type="eggNOG" id="COG0653">
    <property type="taxonomic scope" value="Bacteria"/>
</dbReference>
<feature type="binding site" evidence="10">
    <location>
        <position position="115"/>
    </location>
    <ligand>
        <name>ATP</name>
        <dbReference type="ChEBI" id="CHEBI:30616"/>
    </ligand>
</feature>
<dbReference type="InterPro" id="IPR011115">
    <property type="entry name" value="SecA_DEAD"/>
</dbReference>
<evidence type="ECO:0000259" key="13">
    <source>
        <dbReference type="PROSITE" id="PS51196"/>
    </source>
</evidence>
<dbReference type="InterPro" id="IPR044722">
    <property type="entry name" value="SecA_SF2_C"/>
</dbReference>
<dbReference type="PROSITE" id="PS51194">
    <property type="entry name" value="HELICASE_CTER"/>
    <property type="match status" value="1"/>
</dbReference>
<dbReference type="GO" id="GO:0008564">
    <property type="term" value="F:protein-exporting ATPase activity"/>
    <property type="evidence" value="ECO:0007669"/>
    <property type="project" value="UniProtKB-EC"/>
</dbReference>
<dbReference type="EC" id="7.4.2.8" evidence="10"/>
<dbReference type="CDD" id="cd17928">
    <property type="entry name" value="DEXDc_SecA"/>
    <property type="match status" value="1"/>
</dbReference>
<dbReference type="SUPFAM" id="SSF52540">
    <property type="entry name" value="P-loop containing nucleoside triphosphate hydrolases"/>
    <property type="match status" value="2"/>
</dbReference>
<evidence type="ECO:0000256" key="5">
    <source>
        <dbReference type="ARBA" id="ARBA00022840"/>
    </source>
</evidence>
<dbReference type="InterPro" id="IPR027417">
    <property type="entry name" value="P-loop_NTPase"/>
</dbReference>
<evidence type="ECO:0000256" key="7">
    <source>
        <dbReference type="ARBA" id="ARBA00022967"/>
    </source>
</evidence>
<dbReference type="Proteomes" id="UP000002216">
    <property type="component" value="Chromosome"/>
</dbReference>
<organism evidence="14 15">
    <name type="scientific">Desulfomicrobium baculatum (strain DSM 4028 / VKM B-1378 / X)</name>
    <name type="common">Desulfovibrio baculatus</name>
    <dbReference type="NCBI Taxonomy" id="525897"/>
    <lineage>
        <taxon>Bacteria</taxon>
        <taxon>Pseudomonadati</taxon>
        <taxon>Thermodesulfobacteriota</taxon>
        <taxon>Desulfovibrionia</taxon>
        <taxon>Desulfovibrionales</taxon>
        <taxon>Desulfomicrobiaceae</taxon>
        <taxon>Desulfomicrobium</taxon>
    </lineage>
</organism>
<dbReference type="PROSITE" id="PS51196">
    <property type="entry name" value="SECA_MOTOR_DEAD"/>
    <property type="match status" value="1"/>
</dbReference>
<dbReference type="KEGG" id="dba:Dbac_1343"/>
<evidence type="ECO:0000256" key="10">
    <source>
        <dbReference type="HAMAP-Rule" id="MF_01382"/>
    </source>
</evidence>
<sequence length="663" mass="74485">MSSRLHLVLPPATRDVRAERPDRIETWLERQAHRLHGRVLALRGKGGWLRRETAAVGEAGLRLVGLSEKELADEIRPLRERLLTDGFLPAHVADSFALIREFSARILGLRHHDSQVMGALVMLRGMVAEMETGEGKTLTATLTAATAALAGLPVHVISVNDYLTGRDAENTTPLFRALGLSVGCVVHGQSPQQRRQAYGCDITYATNKELVFDYLRDRLTLADRPDPIMVQAESLSGQGSRAGRLLMRGLHFAIVDEADSVLIDEARTPLIISGSSGVREEREFLEQALNLAGDFVRDRDFELDEARRHILLTPAGRSRIEDAARRLGALWSGLVRREGAVHQALTALHLFRRDEQYLVRDGKVQIIDEFTGRVMPDRSWEQGLHQLIELKEGCELTQRREPLAKISYQRFFRRYLRLAGMTGTAREVKDELWNVYGLATLRMPTHRPVIRRRLKERVFPTRHDKWRAVVDRIGELHRQGRAVLVGTRTVAASEELAARVREAGLPHLVLSAKQDAEEAGVISRAGQPGSVTIATNMAGRGTDIMLAPEVRDAGGLHVIITEYHEAARIDRQLAGRCGRQGDPGSFEGILSLEDFLFQGKWGDPLIRAAMFVVTRTRTPQFAARWLLRRMQRSVERHNARVRRNLFRQDQAQGSLMSFAGRFE</sequence>
<keyword evidence="15" id="KW-1185">Reference proteome</keyword>
<dbReference type="GO" id="GO:0005829">
    <property type="term" value="C:cytosol"/>
    <property type="evidence" value="ECO:0007669"/>
    <property type="project" value="TreeGrafter"/>
</dbReference>
<dbReference type="Gene3D" id="3.90.1440.10">
    <property type="entry name" value="SecA, preprotein cross-linking domain"/>
    <property type="match status" value="1"/>
</dbReference>
<dbReference type="InterPro" id="IPR014001">
    <property type="entry name" value="Helicase_ATP-bd"/>
</dbReference>
<dbReference type="PANTHER" id="PTHR30612:SF0">
    <property type="entry name" value="CHLOROPLAST PROTEIN-TRANSPORTING ATPASE"/>
    <property type="match status" value="1"/>
</dbReference>
<keyword evidence="5 10" id="KW-0067">ATP-binding</keyword>
<evidence type="ECO:0000313" key="15">
    <source>
        <dbReference type="Proteomes" id="UP000002216"/>
    </source>
</evidence>
<reference evidence="14 15" key="1">
    <citation type="journal article" date="2009" name="Stand. Genomic Sci.">
        <title>Complete genome sequence of Desulfomicrobium baculatum type strain (X).</title>
        <authorList>
            <person name="Copeland A."/>
            <person name="Spring S."/>
            <person name="Goker M."/>
            <person name="Schneider S."/>
            <person name="Lapidus A."/>
            <person name="Del Rio T.G."/>
            <person name="Tice H."/>
            <person name="Cheng J.F."/>
            <person name="Chen F."/>
            <person name="Nolan M."/>
            <person name="Bruce D."/>
            <person name="Goodwin L."/>
            <person name="Pitluck S."/>
            <person name="Ivanova N."/>
            <person name="Mavrommatis K."/>
            <person name="Ovchinnikova G."/>
            <person name="Pati A."/>
            <person name="Chen A."/>
            <person name="Palaniappan K."/>
            <person name="Land M."/>
            <person name="Hauser L."/>
            <person name="Chang Y.J."/>
            <person name="Jeffries C.C."/>
            <person name="Meincke L."/>
            <person name="Sims D."/>
            <person name="Brettin T."/>
            <person name="Detter J.C."/>
            <person name="Han C."/>
            <person name="Chain P."/>
            <person name="Bristow J."/>
            <person name="Eisen J.A."/>
            <person name="Markowitz V."/>
            <person name="Hugenholtz P."/>
            <person name="Kyrpides N.C."/>
            <person name="Klenk H.P."/>
            <person name="Lucas S."/>
        </authorList>
    </citation>
    <scope>NUCLEOTIDE SEQUENCE [LARGE SCALE GENOMIC DNA]</scope>
    <source>
        <strain evidence="15">DSM 4028 / VKM B-1378 / X</strain>
    </source>
</reference>
<dbReference type="PROSITE" id="PS51192">
    <property type="entry name" value="HELICASE_ATP_BIND_1"/>
    <property type="match status" value="1"/>
</dbReference>
<dbReference type="SUPFAM" id="SSF81767">
    <property type="entry name" value="Pre-protein crosslinking domain of SecA"/>
    <property type="match status" value="1"/>
</dbReference>
<dbReference type="SMART" id="SM00958">
    <property type="entry name" value="SecA_PP_bind"/>
    <property type="match status" value="1"/>
</dbReference>
<proteinExistence type="inferred from homology"/>
<protein>
    <recommendedName>
        <fullName evidence="10">Protein translocase subunit SecA</fullName>
        <ecNumber evidence="10">7.4.2.8</ecNumber>
    </recommendedName>
</protein>
<evidence type="ECO:0000256" key="1">
    <source>
        <dbReference type="ARBA" id="ARBA00022448"/>
    </source>
</evidence>
<keyword evidence="4 10" id="KW-0547">Nucleotide-binding</keyword>
<accession>C7LSQ0</accession>
<evidence type="ECO:0000256" key="8">
    <source>
        <dbReference type="ARBA" id="ARBA00023010"/>
    </source>
</evidence>
<keyword evidence="1 10" id="KW-0813">Transport</keyword>
<evidence type="ECO:0000256" key="6">
    <source>
        <dbReference type="ARBA" id="ARBA00022927"/>
    </source>
</evidence>
<dbReference type="CDD" id="cd18803">
    <property type="entry name" value="SF2_C_secA"/>
    <property type="match status" value="1"/>
</dbReference>
<keyword evidence="9 10" id="KW-0472">Membrane</keyword>
<keyword evidence="7 10" id="KW-1278">Translocase</keyword>
<dbReference type="Gene3D" id="3.40.50.300">
    <property type="entry name" value="P-loop containing nucleotide triphosphate hydrolases"/>
    <property type="match status" value="2"/>
</dbReference>
<dbReference type="FunFam" id="3.40.50.300:FF:000429">
    <property type="entry name" value="Preprotein translocase subunit SecA"/>
    <property type="match status" value="1"/>
</dbReference>
<evidence type="ECO:0000256" key="3">
    <source>
        <dbReference type="ARBA" id="ARBA00022490"/>
    </source>
</evidence>
<dbReference type="PROSITE" id="PS01312">
    <property type="entry name" value="SECA"/>
    <property type="match status" value="1"/>
</dbReference>
<name>C7LSQ0_DESBD</name>
<evidence type="ECO:0000259" key="11">
    <source>
        <dbReference type="PROSITE" id="PS51192"/>
    </source>
</evidence>
<dbReference type="STRING" id="525897.Dbac_1343"/>
<comment type="subcellular location">
    <subcellularLocation>
        <location evidence="10">Cell inner membrane</location>
        <topology evidence="10">Peripheral membrane protein</topology>
        <orientation evidence="10">Cytoplasmic side</orientation>
    </subcellularLocation>
    <subcellularLocation>
        <location evidence="10">Cytoplasm</location>
    </subcellularLocation>
    <text evidence="10">Distribution is 50-50.</text>
</comment>
<keyword evidence="3 10" id="KW-0963">Cytoplasm</keyword>
<dbReference type="InterPro" id="IPR001650">
    <property type="entry name" value="Helicase_C-like"/>
</dbReference>
<dbReference type="HOGENOM" id="CLU_005314_3_2_7"/>
<keyword evidence="2 10" id="KW-1003">Cell membrane</keyword>
<gene>
    <name evidence="10" type="primary">secA</name>
    <name evidence="14" type="ordered locus">Dbac_1343</name>
</gene>
<feature type="domain" description="Helicase ATP-binding" evidence="11">
    <location>
        <begin position="117"/>
        <end position="294"/>
    </location>
</feature>
<dbReference type="Pfam" id="PF01043">
    <property type="entry name" value="SecA_PP_bind"/>
    <property type="match status" value="1"/>
</dbReference>
<dbReference type="GO" id="GO:0005886">
    <property type="term" value="C:plasma membrane"/>
    <property type="evidence" value="ECO:0007669"/>
    <property type="project" value="UniProtKB-SubCell"/>
</dbReference>
<evidence type="ECO:0000313" key="14">
    <source>
        <dbReference type="EMBL" id="ACU89441.1"/>
    </source>
</evidence>
<dbReference type="GO" id="GO:0006605">
    <property type="term" value="P:protein targeting"/>
    <property type="evidence" value="ECO:0007669"/>
    <property type="project" value="UniProtKB-UniRule"/>
</dbReference>
<dbReference type="GO" id="GO:0065002">
    <property type="term" value="P:intracellular protein transmembrane transport"/>
    <property type="evidence" value="ECO:0007669"/>
    <property type="project" value="UniProtKB-UniRule"/>
</dbReference>
<dbReference type="GO" id="GO:0043952">
    <property type="term" value="P:protein transport by the Sec complex"/>
    <property type="evidence" value="ECO:0007669"/>
    <property type="project" value="TreeGrafter"/>
</dbReference>
<dbReference type="Pfam" id="PF21090">
    <property type="entry name" value="P-loop_SecA"/>
    <property type="match status" value="2"/>
</dbReference>
<dbReference type="GO" id="GO:0031522">
    <property type="term" value="C:cell envelope Sec protein transport complex"/>
    <property type="evidence" value="ECO:0007669"/>
    <property type="project" value="TreeGrafter"/>
</dbReference>
<dbReference type="OrthoDB" id="9805579at2"/>
<evidence type="ECO:0000256" key="9">
    <source>
        <dbReference type="ARBA" id="ARBA00023136"/>
    </source>
</evidence>
<comment type="function">
    <text evidence="10">Part of the Sec protein translocase complex. Interacts with the SecYEG preprotein conducting channel. Has a central role in coupling the hydrolysis of ATP to the transfer of proteins into and across the cell membrane, serving as an ATP-driven molecular motor driving the stepwise translocation of polypeptide chains across the membrane.</text>
</comment>
<evidence type="ECO:0000256" key="4">
    <source>
        <dbReference type="ARBA" id="ARBA00022741"/>
    </source>
</evidence>
<keyword evidence="8 10" id="KW-0811">Translocation</keyword>
<dbReference type="InterPro" id="IPR014018">
    <property type="entry name" value="SecA_motor_DEAD"/>
</dbReference>
<dbReference type="PRINTS" id="PR00906">
    <property type="entry name" value="SECA"/>
</dbReference>
<dbReference type="RefSeq" id="WP_015773535.1">
    <property type="nucleotide sequence ID" value="NC_013173.1"/>
</dbReference>
<dbReference type="EMBL" id="CP001629">
    <property type="protein sequence ID" value="ACU89441.1"/>
    <property type="molecule type" value="Genomic_DNA"/>
</dbReference>
<feature type="domain" description="Helicase C-terminal" evidence="12">
    <location>
        <begin position="468"/>
        <end position="620"/>
    </location>
</feature>